<feature type="transmembrane region" description="Helical" evidence="8">
    <location>
        <begin position="262"/>
        <end position="280"/>
    </location>
</feature>
<evidence type="ECO:0000256" key="2">
    <source>
        <dbReference type="ARBA" id="ARBA00022448"/>
    </source>
</evidence>
<dbReference type="InterPro" id="IPR020846">
    <property type="entry name" value="MFS_dom"/>
</dbReference>
<feature type="transmembrane region" description="Helical" evidence="8">
    <location>
        <begin position="175"/>
        <end position="193"/>
    </location>
</feature>
<sequence>MQAAPATTPWSPLRVGVFRALWIATVASNVGSWMHDVGASWMMTSLSPDPLMVALVQAAGSLPMFLFALPSGVMADIVDRRKYLLFAQLWMLVAAATLGVLAMAGLVTPVVLLAATFALSIGAAMSAPPFQAIVPDLVPKAELPGAIALNSLGINISRAIGPALGGVILSLAGPPAVFLLNAVSVLGILAVLWRWKSEPVVKRLPPEHFLPAVRAGMRYVHAAPLLRAVMARAIAFFLFGSAAWALLPIIARRELGLGPGGYGGLLAAIGLGAIAGALLLPRLRKKLSADALTVAASMVFAASTLALGLVRSPLVIAGVLLFSGFAWIAVLSTLNVGAQRSSAGWVKARALATYLTVFYGAMTAGSALWGKLAAMLGTPTSLIIASIGMALASATALRWRLDMTPDLDLSPSAHLGEPLLAAEPADDAGPVLITVEYQVRPDDVPAFVREVHGLRKVRRRGGALSWGIYEDSASQGRFIETFVVESWLEHRRQHDRFTRNDQRIKQQVDAFHIGPDRPRVAHYVAPSGTFSDRPPLARGRHSPLEPS</sequence>
<dbReference type="InterPro" id="IPR036259">
    <property type="entry name" value="MFS_trans_sf"/>
</dbReference>
<feature type="transmembrane region" description="Helical" evidence="8">
    <location>
        <begin position="292"/>
        <end position="310"/>
    </location>
</feature>
<feature type="transmembrane region" description="Helical" evidence="8">
    <location>
        <begin position="51"/>
        <end position="71"/>
    </location>
</feature>
<accession>A0A7Y9LM57</accession>
<dbReference type="Pfam" id="PF05977">
    <property type="entry name" value="MFS_3"/>
    <property type="match status" value="1"/>
</dbReference>
<dbReference type="InterPro" id="IPR010290">
    <property type="entry name" value="TM_effector"/>
</dbReference>
<evidence type="ECO:0000256" key="5">
    <source>
        <dbReference type="ARBA" id="ARBA00022989"/>
    </source>
</evidence>
<dbReference type="PANTHER" id="PTHR23513">
    <property type="entry name" value="INTEGRAL MEMBRANE EFFLUX PROTEIN-RELATED"/>
    <property type="match status" value="1"/>
</dbReference>
<keyword evidence="11" id="KW-1185">Reference proteome</keyword>
<proteinExistence type="predicted"/>
<feature type="domain" description="Major facilitator superfamily (MFS) profile" evidence="9">
    <location>
        <begin position="17"/>
        <end position="404"/>
    </location>
</feature>
<evidence type="ECO:0000256" key="1">
    <source>
        <dbReference type="ARBA" id="ARBA00004651"/>
    </source>
</evidence>
<protein>
    <submittedName>
        <fullName evidence="10">MFS family permease</fullName>
    </submittedName>
</protein>
<dbReference type="RefSeq" id="WP_179586786.1">
    <property type="nucleotide sequence ID" value="NZ_JACBYR010000001.1"/>
</dbReference>
<feature type="transmembrane region" description="Helical" evidence="8">
    <location>
        <begin position="316"/>
        <end position="338"/>
    </location>
</feature>
<dbReference type="GO" id="GO:0022857">
    <property type="term" value="F:transmembrane transporter activity"/>
    <property type="evidence" value="ECO:0007669"/>
    <property type="project" value="InterPro"/>
</dbReference>
<dbReference type="EMBL" id="JACBYR010000001">
    <property type="protein sequence ID" value="NYE83267.1"/>
    <property type="molecule type" value="Genomic_DNA"/>
</dbReference>
<comment type="caution">
    <text evidence="10">The sequence shown here is derived from an EMBL/GenBank/DDBJ whole genome shotgun (WGS) entry which is preliminary data.</text>
</comment>
<feature type="transmembrane region" description="Helical" evidence="8">
    <location>
        <begin position="229"/>
        <end position="250"/>
    </location>
</feature>
<dbReference type="Gene3D" id="1.20.1250.20">
    <property type="entry name" value="MFS general substrate transporter like domains"/>
    <property type="match status" value="1"/>
</dbReference>
<feature type="transmembrane region" description="Helical" evidence="8">
    <location>
        <begin position="376"/>
        <end position="397"/>
    </location>
</feature>
<comment type="subcellular location">
    <subcellularLocation>
        <location evidence="1">Cell membrane</location>
        <topology evidence="1">Multi-pass membrane protein</topology>
    </subcellularLocation>
</comment>
<feature type="transmembrane region" description="Helical" evidence="8">
    <location>
        <begin position="350"/>
        <end position="370"/>
    </location>
</feature>
<keyword evidence="2" id="KW-0813">Transport</keyword>
<evidence type="ECO:0000259" key="9">
    <source>
        <dbReference type="PROSITE" id="PS50850"/>
    </source>
</evidence>
<reference evidence="10 11" key="1">
    <citation type="submission" date="2020-07" db="EMBL/GenBank/DDBJ databases">
        <title>Genomic Encyclopedia of Type Strains, Phase IV (KMG-V): Genome sequencing to study the core and pangenomes of soil and plant-associated prokaryotes.</title>
        <authorList>
            <person name="Whitman W."/>
        </authorList>
    </citation>
    <scope>NUCLEOTIDE SEQUENCE [LARGE SCALE GENOMIC DNA]</scope>
    <source>
        <strain evidence="10 11">SAS40</strain>
    </source>
</reference>
<evidence type="ECO:0000256" key="4">
    <source>
        <dbReference type="ARBA" id="ARBA00022692"/>
    </source>
</evidence>
<dbReference type="SUPFAM" id="SSF103473">
    <property type="entry name" value="MFS general substrate transporter"/>
    <property type="match status" value="1"/>
</dbReference>
<dbReference type="CDD" id="cd06173">
    <property type="entry name" value="MFS_MefA_like"/>
    <property type="match status" value="1"/>
</dbReference>
<keyword evidence="5 8" id="KW-1133">Transmembrane helix</keyword>
<feature type="transmembrane region" description="Helical" evidence="8">
    <location>
        <begin position="83"/>
        <end position="104"/>
    </location>
</feature>
<evidence type="ECO:0000313" key="10">
    <source>
        <dbReference type="EMBL" id="NYE83267.1"/>
    </source>
</evidence>
<evidence type="ECO:0000256" key="3">
    <source>
        <dbReference type="ARBA" id="ARBA00022475"/>
    </source>
</evidence>
<keyword evidence="4 8" id="KW-0812">Transmembrane</keyword>
<dbReference type="PANTHER" id="PTHR23513:SF11">
    <property type="entry name" value="STAPHYLOFERRIN A TRANSPORTER"/>
    <property type="match status" value="1"/>
</dbReference>
<dbReference type="GO" id="GO:0005886">
    <property type="term" value="C:plasma membrane"/>
    <property type="evidence" value="ECO:0007669"/>
    <property type="project" value="UniProtKB-SubCell"/>
</dbReference>
<dbReference type="AlphaFoldDB" id="A0A7Y9LM57"/>
<name>A0A7Y9LM57_9BURK</name>
<evidence type="ECO:0000256" key="8">
    <source>
        <dbReference type="SAM" id="Phobius"/>
    </source>
</evidence>
<dbReference type="PROSITE" id="PS50850">
    <property type="entry name" value="MFS"/>
    <property type="match status" value="1"/>
</dbReference>
<evidence type="ECO:0000256" key="7">
    <source>
        <dbReference type="SAM" id="MobiDB-lite"/>
    </source>
</evidence>
<keyword evidence="6 8" id="KW-0472">Membrane</keyword>
<feature type="region of interest" description="Disordered" evidence="7">
    <location>
        <begin position="524"/>
        <end position="547"/>
    </location>
</feature>
<dbReference type="Proteomes" id="UP000542125">
    <property type="component" value="Unassembled WGS sequence"/>
</dbReference>
<organism evidence="10 11">
    <name type="scientific">Pigmentiphaga litoralis</name>
    <dbReference type="NCBI Taxonomy" id="516702"/>
    <lineage>
        <taxon>Bacteria</taxon>
        <taxon>Pseudomonadati</taxon>
        <taxon>Pseudomonadota</taxon>
        <taxon>Betaproteobacteria</taxon>
        <taxon>Burkholderiales</taxon>
        <taxon>Alcaligenaceae</taxon>
        <taxon>Pigmentiphaga</taxon>
    </lineage>
</organism>
<evidence type="ECO:0000313" key="11">
    <source>
        <dbReference type="Proteomes" id="UP000542125"/>
    </source>
</evidence>
<keyword evidence="3" id="KW-1003">Cell membrane</keyword>
<evidence type="ECO:0000256" key="6">
    <source>
        <dbReference type="ARBA" id="ARBA00023136"/>
    </source>
</evidence>
<gene>
    <name evidence="10" type="ORF">FHW18_002538</name>
</gene>